<dbReference type="Proteomes" id="UP001529510">
    <property type="component" value="Unassembled WGS sequence"/>
</dbReference>
<keyword evidence="3" id="KW-1185">Reference proteome</keyword>
<gene>
    <name evidence="2" type="ORF">M9458_040150</name>
</gene>
<sequence length="93" mass="10713">MGLLRKALTRLRKFLDGSPVQEPQAHPDQDDETPVGVCAADGGSGSEARREKKTKKIKRFWRWHSRRKKYCVAEAEKLNQKQAETGTYRSNRQ</sequence>
<reference evidence="2 3" key="1">
    <citation type="submission" date="2024-05" db="EMBL/GenBank/DDBJ databases">
        <title>Genome sequencing and assembly of Indian major carp, Cirrhinus mrigala (Hamilton, 1822).</title>
        <authorList>
            <person name="Mohindra V."/>
            <person name="Chowdhury L.M."/>
            <person name="Lal K."/>
            <person name="Jena J.K."/>
        </authorList>
    </citation>
    <scope>NUCLEOTIDE SEQUENCE [LARGE SCALE GENOMIC DNA]</scope>
    <source>
        <strain evidence="2">CM1030</strain>
        <tissue evidence="2">Blood</tissue>
    </source>
</reference>
<dbReference type="AlphaFoldDB" id="A0ABD0NSL2"/>
<accession>A0ABD0NSL2</accession>
<organism evidence="2 3">
    <name type="scientific">Cirrhinus mrigala</name>
    <name type="common">Mrigala</name>
    <dbReference type="NCBI Taxonomy" id="683832"/>
    <lineage>
        <taxon>Eukaryota</taxon>
        <taxon>Metazoa</taxon>
        <taxon>Chordata</taxon>
        <taxon>Craniata</taxon>
        <taxon>Vertebrata</taxon>
        <taxon>Euteleostomi</taxon>
        <taxon>Actinopterygii</taxon>
        <taxon>Neopterygii</taxon>
        <taxon>Teleostei</taxon>
        <taxon>Ostariophysi</taxon>
        <taxon>Cypriniformes</taxon>
        <taxon>Cyprinidae</taxon>
        <taxon>Labeoninae</taxon>
        <taxon>Labeonini</taxon>
        <taxon>Cirrhinus</taxon>
    </lineage>
</organism>
<evidence type="ECO:0000313" key="3">
    <source>
        <dbReference type="Proteomes" id="UP001529510"/>
    </source>
</evidence>
<feature type="region of interest" description="Disordered" evidence="1">
    <location>
        <begin position="15"/>
        <end position="54"/>
    </location>
</feature>
<feature type="non-terminal residue" evidence="2">
    <location>
        <position position="93"/>
    </location>
</feature>
<evidence type="ECO:0000313" key="2">
    <source>
        <dbReference type="EMBL" id="KAL0164397.1"/>
    </source>
</evidence>
<name>A0ABD0NSL2_CIRMR</name>
<protein>
    <submittedName>
        <fullName evidence="2">Uncharacterized protein</fullName>
    </submittedName>
</protein>
<dbReference type="EMBL" id="JAMKFB020000020">
    <property type="protein sequence ID" value="KAL0164397.1"/>
    <property type="molecule type" value="Genomic_DNA"/>
</dbReference>
<proteinExistence type="predicted"/>
<comment type="caution">
    <text evidence="2">The sequence shown here is derived from an EMBL/GenBank/DDBJ whole genome shotgun (WGS) entry which is preliminary data.</text>
</comment>
<evidence type="ECO:0000256" key="1">
    <source>
        <dbReference type="SAM" id="MobiDB-lite"/>
    </source>
</evidence>